<feature type="binding site" evidence="6">
    <location>
        <begin position="6"/>
        <end position="11"/>
    </location>
    <ligand>
        <name>NADP(+)</name>
        <dbReference type="ChEBI" id="CHEBI:58349"/>
    </ligand>
</feature>
<dbReference type="EMBL" id="SOBG01000009">
    <property type="protein sequence ID" value="TDT67912.1"/>
    <property type="molecule type" value="Genomic_DNA"/>
</dbReference>
<dbReference type="HAMAP" id="MF_01925">
    <property type="entry name" value="P5C_reductase"/>
    <property type="match status" value="1"/>
</dbReference>
<keyword evidence="3 4" id="KW-0560">Oxidoreductase</keyword>
<dbReference type="GO" id="GO:0005737">
    <property type="term" value="C:cytoplasm"/>
    <property type="evidence" value="ECO:0007669"/>
    <property type="project" value="UniProtKB-SubCell"/>
</dbReference>
<dbReference type="RefSeq" id="WP_134113777.1">
    <property type="nucleotide sequence ID" value="NZ_SOBG01000009.1"/>
</dbReference>
<evidence type="ECO:0000313" key="11">
    <source>
        <dbReference type="Proteomes" id="UP000294678"/>
    </source>
</evidence>
<feature type="binding site" evidence="6">
    <location>
        <begin position="70"/>
        <end position="73"/>
    </location>
    <ligand>
        <name>NADP(+)</name>
        <dbReference type="ChEBI" id="CHEBI:58349"/>
    </ligand>
</feature>
<dbReference type="NCBIfam" id="TIGR00112">
    <property type="entry name" value="proC"/>
    <property type="match status" value="1"/>
</dbReference>
<proteinExistence type="inferred from homology"/>
<dbReference type="FunFam" id="1.10.3730.10:FF:000001">
    <property type="entry name" value="Pyrroline-5-carboxylate reductase"/>
    <property type="match status" value="1"/>
</dbReference>
<feature type="domain" description="Pyrroline-5-carboxylate reductase dimerisation" evidence="9">
    <location>
        <begin position="161"/>
        <end position="265"/>
    </location>
</feature>
<comment type="catalytic activity">
    <reaction evidence="4 7">
        <text>L-proline + NADP(+) = (S)-1-pyrroline-5-carboxylate + NADPH + 2 H(+)</text>
        <dbReference type="Rhea" id="RHEA:14109"/>
        <dbReference type="ChEBI" id="CHEBI:15378"/>
        <dbReference type="ChEBI" id="CHEBI:17388"/>
        <dbReference type="ChEBI" id="CHEBI:57783"/>
        <dbReference type="ChEBI" id="CHEBI:58349"/>
        <dbReference type="ChEBI" id="CHEBI:60039"/>
        <dbReference type="EC" id="1.5.1.2"/>
    </reaction>
</comment>
<dbReference type="InterPro" id="IPR008927">
    <property type="entry name" value="6-PGluconate_DH-like_C_sf"/>
</dbReference>
<evidence type="ECO:0000256" key="1">
    <source>
        <dbReference type="ARBA" id="ARBA00005525"/>
    </source>
</evidence>
<dbReference type="Pfam" id="PF14748">
    <property type="entry name" value="P5CR_dimer"/>
    <property type="match status" value="1"/>
</dbReference>
<evidence type="ECO:0000256" key="3">
    <source>
        <dbReference type="ARBA" id="ARBA00023002"/>
    </source>
</evidence>
<comment type="catalytic activity">
    <reaction evidence="4">
        <text>L-proline + NAD(+) = (S)-1-pyrroline-5-carboxylate + NADH + 2 H(+)</text>
        <dbReference type="Rhea" id="RHEA:14105"/>
        <dbReference type="ChEBI" id="CHEBI:15378"/>
        <dbReference type="ChEBI" id="CHEBI:17388"/>
        <dbReference type="ChEBI" id="CHEBI:57540"/>
        <dbReference type="ChEBI" id="CHEBI:57945"/>
        <dbReference type="ChEBI" id="CHEBI:60039"/>
        <dbReference type="EC" id="1.5.1.2"/>
    </reaction>
</comment>
<dbReference type="AlphaFoldDB" id="A0AA46DXC4"/>
<dbReference type="SUPFAM" id="SSF51735">
    <property type="entry name" value="NAD(P)-binding Rossmann-fold domains"/>
    <property type="match status" value="1"/>
</dbReference>
<comment type="similarity">
    <text evidence="1 4 7">Belongs to the pyrroline-5-carboxylate reductase family.</text>
</comment>
<protein>
    <recommendedName>
        <fullName evidence="4 5">Pyrroline-5-carboxylate reductase</fullName>
        <shortName evidence="4">P5C reductase</shortName>
        <shortName evidence="4">P5CR</shortName>
        <ecNumber evidence="4 5">1.5.1.2</ecNumber>
    </recommendedName>
    <alternativeName>
        <fullName evidence="4">PCA reductase</fullName>
    </alternativeName>
</protein>
<evidence type="ECO:0000256" key="5">
    <source>
        <dbReference type="NCBIfam" id="TIGR00112"/>
    </source>
</evidence>
<dbReference type="EC" id="1.5.1.2" evidence="4 5"/>
<dbReference type="PROSITE" id="PS00521">
    <property type="entry name" value="P5CR"/>
    <property type="match status" value="1"/>
</dbReference>
<dbReference type="Pfam" id="PF03807">
    <property type="entry name" value="F420_oxidored"/>
    <property type="match status" value="1"/>
</dbReference>
<comment type="caution">
    <text evidence="10">The sequence shown here is derived from an EMBL/GenBank/DDBJ whole genome shotgun (WGS) entry which is preliminary data.</text>
</comment>
<evidence type="ECO:0000256" key="7">
    <source>
        <dbReference type="RuleBase" id="RU003903"/>
    </source>
</evidence>
<dbReference type="PIRSF" id="PIRSF000193">
    <property type="entry name" value="Pyrrol-5-carb_rd"/>
    <property type="match status" value="1"/>
</dbReference>
<reference evidence="10 11" key="1">
    <citation type="submission" date="2019-03" db="EMBL/GenBank/DDBJ databases">
        <title>Genomic Encyclopedia of Type Strains, Phase IV (KMG-IV): sequencing the most valuable type-strain genomes for metagenomic binning, comparative biology and taxonomic classification.</title>
        <authorList>
            <person name="Goeker M."/>
        </authorList>
    </citation>
    <scope>NUCLEOTIDE SEQUENCE [LARGE SCALE GENOMIC DNA]</scope>
    <source>
        <strain evidence="10 11">DSM 100055</strain>
    </source>
</reference>
<comment type="function">
    <text evidence="4">Catalyzes the reduction of 1-pyrroline-5-carboxylate (PCA) to L-proline.</text>
</comment>
<gene>
    <name evidence="4" type="primary">proC</name>
    <name evidence="10" type="ORF">EV215_1917</name>
</gene>
<dbReference type="SUPFAM" id="SSF48179">
    <property type="entry name" value="6-phosphogluconate dehydrogenase C-terminal domain-like"/>
    <property type="match status" value="1"/>
</dbReference>
<dbReference type="InterPro" id="IPR036291">
    <property type="entry name" value="NAD(P)-bd_dom_sf"/>
</dbReference>
<keyword evidence="2 4" id="KW-0521">NADP</keyword>
<dbReference type="InterPro" id="IPR000304">
    <property type="entry name" value="Pyrroline-COOH_reductase"/>
</dbReference>
<keyword evidence="11" id="KW-1185">Reference proteome</keyword>
<evidence type="ECO:0000256" key="2">
    <source>
        <dbReference type="ARBA" id="ARBA00022857"/>
    </source>
</evidence>
<dbReference type="InterPro" id="IPR053790">
    <property type="entry name" value="P5CR-like_CS"/>
</dbReference>
<keyword evidence="4 7" id="KW-0641">Proline biosynthesis</keyword>
<keyword evidence="4" id="KW-0963">Cytoplasm</keyword>
<dbReference type="InterPro" id="IPR028939">
    <property type="entry name" value="P5C_Rdtase_cat_N"/>
</dbReference>
<evidence type="ECO:0000256" key="4">
    <source>
        <dbReference type="HAMAP-Rule" id="MF_01925"/>
    </source>
</evidence>
<comment type="pathway">
    <text evidence="4 7">Amino-acid biosynthesis; L-proline biosynthesis; L-proline from L-glutamate 5-semialdehyde: step 1/1.</text>
</comment>
<feature type="domain" description="Pyrroline-5-carboxylate reductase catalytic N-terminal" evidence="8">
    <location>
        <begin position="2"/>
        <end position="98"/>
    </location>
</feature>
<dbReference type="Gene3D" id="1.10.3730.10">
    <property type="entry name" value="ProC C-terminal domain-like"/>
    <property type="match status" value="1"/>
</dbReference>
<evidence type="ECO:0000259" key="9">
    <source>
        <dbReference type="Pfam" id="PF14748"/>
    </source>
</evidence>
<dbReference type="PANTHER" id="PTHR11645">
    <property type="entry name" value="PYRROLINE-5-CARBOXYLATE REDUCTASE"/>
    <property type="match status" value="1"/>
</dbReference>
<dbReference type="InterPro" id="IPR029036">
    <property type="entry name" value="P5CR_dimer"/>
</dbReference>
<comment type="subcellular location">
    <subcellularLocation>
        <location evidence="4">Cytoplasm</location>
    </subcellularLocation>
</comment>
<dbReference type="GO" id="GO:0055129">
    <property type="term" value="P:L-proline biosynthetic process"/>
    <property type="evidence" value="ECO:0007669"/>
    <property type="project" value="UniProtKB-UniRule"/>
</dbReference>
<dbReference type="PANTHER" id="PTHR11645:SF0">
    <property type="entry name" value="PYRROLINE-5-CARBOXYLATE REDUCTASE 3"/>
    <property type="match status" value="1"/>
</dbReference>
<name>A0AA46DXC4_9FUSO</name>
<accession>A0AA46DXC4</accession>
<evidence type="ECO:0000259" key="8">
    <source>
        <dbReference type="Pfam" id="PF03807"/>
    </source>
</evidence>
<evidence type="ECO:0000313" key="10">
    <source>
        <dbReference type="EMBL" id="TDT67912.1"/>
    </source>
</evidence>
<sequence>MKIAIIGCGNMGEAILAGIINSKLTARENIFIYDKNKEKEQLIGQKYLINFKKEGTIIDTIKYADYILLAVKPNIIENILGDIKTIIGNKIIISIAAGVLISTIENVIGSDKKVVRVMPNTPALIGMGMSSISINANITNEELEKTKKIINSFGKSEIVEEKLIDTVIAVSGSAPAYVYMFIEAMADGAVLHGMNRDMAYKFAAQTVMGAAKMILETGEHPGLLKDKVCSPGGTTIEAVAELEKKGLRSAVISAMEKCVEKSKKMSKKNIDK</sequence>
<evidence type="ECO:0000256" key="6">
    <source>
        <dbReference type="PIRSR" id="PIRSR000193-1"/>
    </source>
</evidence>
<dbReference type="Proteomes" id="UP000294678">
    <property type="component" value="Unassembled WGS sequence"/>
</dbReference>
<dbReference type="GO" id="GO:0004735">
    <property type="term" value="F:pyrroline-5-carboxylate reductase activity"/>
    <property type="evidence" value="ECO:0007669"/>
    <property type="project" value="UniProtKB-UniRule"/>
</dbReference>
<organism evidence="10 11">
    <name type="scientific">Hypnocyclicus thermotrophus</name>
    <dbReference type="NCBI Taxonomy" id="1627895"/>
    <lineage>
        <taxon>Bacteria</taxon>
        <taxon>Fusobacteriati</taxon>
        <taxon>Fusobacteriota</taxon>
        <taxon>Fusobacteriia</taxon>
        <taxon>Fusobacteriales</taxon>
        <taxon>Fusobacteriaceae</taxon>
        <taxon>Hypnocyclicus</taxon>
    </lineage>
</organism>
<keyword evidence="4 7" id="KW-0028">Amino-acid biosynthesis</keyword>
<dbReference type="Gene3D" id="3.40.50.720">
    <property type="entry name" value="NAD(P)-binding Rossmann-like Domain"/>
    <property type="match status" value="1"/>
</dbReference>